<evidence type="ECO:0000313" key="2">
    <source>
        <dbReference type="Proteomes" id="UP000076761"/>
    </source>
</evidence>
<gene>
    <name evidence="1" type="ORF">NEOLEDRAFT_1141734</name>
</gene>
<protein>
    <submittedName>
        <fullName evidence="1">Uncharacterized protein</fullName>
    </submittedName>
</protein>
<name>A0A165NJD7_9AGAM</name>
<dbReference type="Proteomes" id="UP000076761">
    <property type="component" value="Unassembled WGS sequence"/>
</dbReference>
<dbReference type="AlphaFoldDB" id="A0A165NJD7"/>
<sequence>MRYAYRLGIILLLSRMSPSPVVLIAKAETSKTDKYDRRARRVVPPENLSLREYELEGSASPDRAGRCPSLRLAVPRTGFQTKLISESRRGCSRFYVCIRIQRRPDVVFALGFPELTKLCLILIRNLACLVVSDGSWAEF</sequence>
<dbReference type="EMBL" id="KV425635">
    <property type="protein sequence ID" value="KZT19727.1"/>
    <property type="molecule type" value="Genomic_DNA"/>
</dbReference>
<dbReference type="InParanoid" id="A0A165NJD7"/>
<proteinExistence type="predicted"/>
<keyword evidence="2" id="KW-1185">Reference proteome</keyword>
<accession>A0A165NJD7</accession>
<organism evidence="1 2">
    <name type="scientific">Neolentinus lepideus HHB14362 ss-1</name>
    <dbReference type="NCBI Taxonomy" id="1314782"/>
    <lineage>
        <taxon>Eukaryota</taxon>
        <taxon>Fungi</taxon>
        <taxon>Dikarya</taxon>
        <taxon>Basidiomycota</taxon>
        <taxon>Agaricomycotina</taxon>
        <taxon>Agaricomycetes</taxon>
        <taxon>Gloeophyllales</taxon>
        <taxon>Gloeophyllaceae</taxon>
        <taxon>Neolentinus</taxon>
    </lineage>
</organism>
<evidence type="ECO:0000313" key="1">
    <source>
        <dbReference type="EMBL" id="KZT19727.1"/>
    </source>
</evidence>
<reference evidence="1 2" key="1">
    <citation type="journal article" date="2016" name="Mol. Biol. Evol.">
        <title>Comparative Genomics of Early-Diverging Mushroom-Forming Fungi Provides Insights into the Origins of Lignocellulose Decay Capabilities.</title>
        <authorList>
            <person name="Nagy L.G."/>
            <person name="Riley R."/>
            <person name="Tritt A."/>
            <person name="Adam C."/>
            <person name="Daum C."/>
            <person name="Floudas D."/>
            <person name="Sun H."/>
            <person name="Yadav J.S."/>
            <person name="Pangilinan J."/>
            <person name="Larsson K.H."/>
            <person name="Matsuura K."/>
            <person name="Barry K."/>
            <person name="Labutti K."/>
            <person name="Kuo R."/>
            <person name="Ohm R.A."/>
            <person name="Bhattacharya S.S."/>
            <person name="Shirouzu T."/>
            <person name="Yoshinaga Y."/>
            <person name="Martin F.M."/>
            <person name="Grigoriev I.V."/>
            <person name="Hibbett D.S."/>
        </authorList>
    </citation>
    <scope>NUCLEOTIDE SEQUENCE [LARGE SCALE GENOMIC DNA]</scope>
    <source>
        <strain evidence="1 2">HHB14362 ss-1</strain>
    </source>
</reference>